<reference evidence="1" key="1">
    <citation type="submission" date="2016-07" db="EMBL/GenBank/DDBJ databases">
        <authorList>
            <person name="Bretaudeau A."/>
        </authorList>
    </citation>
    <scope>NUCLEOTIDE SEQUENCE</scope>
    <source>
        <strain evidence="1">Rice</strain>
        <tissue evidence="1">Whole body</tissue>
    </source>
</reference>
<sequence length="62" mass="7146">MVKHHFRVSLDREKRSRYLFYGVENHPITFLVLGKARGCVRLLLTKNHPVSTPAFRAGAQLL</sequence>
<protein>
    <submittedName>
        <fullName evidence="1">SFRICE_035388</fullName>
    </submittedName>
</protein>
<organism evidence="1">
    <name type="scientific">Spodoptera frugiperda</name>
    <name type="common">Fall armyworm</name>
    <dbReference type="NCBI Taxonomy" id="7108"/>
    <lineage>
        <taxon>Eukaryota</taxon>
        <taxon>Metazoa</taxon>
        <taxon>Ecdysozoa</taxon>
        <taxon>Arthropoda</taxon>
        <taxon>Hexapoda</taxon>
        <taxon>Insecta</taxon>
        <taxon>Pterygota</taxon>
        <taxon>Neoptera</taxon>
        <taxon>Endopterygota</taxon>
        <taxon>Lepidoptera</taxon>
        <taxon>Glossata</taxon>
        <taxon>Ditrysia</taxon>
        <taxon>Noctuoidea</taxon>
        <taxon>Noctuidae</taxon>
        <taxon>Amphipyrinae</taxon>
        <taxon>Spodoptera</taxon>
    </lineage>
</organism>
<accession>A0A2H1WUE2</accession>
<name>A0A2H1WUE2_SPOFR</name>
<gene>
    <name evidence="1" type="ORF">SFRICE_035388</name>
</gene>
<dbReference type="AlphaFoldDB" id="A0A2H1WUE2"/>
<evidence type="ECO:0000313" key="1">
    <source>
        <dbReference type="EMBL" id="SOQ56681.1"/>
    </source>
</evidence>
<proteinExistence type="predicted"/>
<dbReference type="EMBL" id="ODYU01011133">
    <property type="protein sequence ID" value="SOQ56681.1"/>
    <property type="molecule type" value="Genomic_DNA"/>
</dbReference>